<dbReference type="GO" id="GO:0004045">
    <property type="term" value="F:peptidyl-tRNA hydrolase activity"/>
    <property type="evidence" value="ECO:0007669"/>
    <property type="project" value="UniProtKB-EC"/>
</dbReference>
<feature type="compositionally biased region" description="Gly residues" evidence="6">
    <location>
        <begin position="181"/>
        <end position="192"/>
    </location>
</feature>
<dbReference type="STRING" id="554065.E1ZT74"/>
<accession>E1ZT74</accession>
<dbReference type="RefSeq" id="XP_005843082.1">
    <property type="nucleotide sequence ID" value="XM_005843020.1"/>
</dbReference>
<sequence length="238" mass="24673">MGQALSLLPPPLGRRGAAAAAAAKTKAGKASIDRPGEEDPDLWMVCGLGNPGPRYESTRHNVGFMAVDQLARQEGIAVNRLQETAVVGRGRFAGKKVLLVKPMTFMNVSGEAVGRLARFYRVPAERVLDFTKVEREEVDVAVHESIDIIRSVLTVGLEKAASGMRVDAAGKPILPPHSNGKQGGGQGGGRGSGQPAAKKQRQFGGGGEGGPAAAQQRRQPEAAAAEPTRGTAAATAAP</sequence>
<dbReference type="GeneID" id="17350379"/>
<gene>
    <name evidence="7" type="ORF">CHLNCDRAFT_141630</name>
</gene>
<organism evidence="8">
    <name type="scientific">Chlorella variabilis</name>
    <name type="common">Green alga</name>
    <dbReference type="NCBI Taxonomy" id="554065"/>
    <lineage>
        <taxon>Eukaryota</taxon>
        <taxon>Viridiplantae</taxon>
        <taxon>Chlorophyta</taxon>
        <taxon>core chlorophytes</taxon>
        <taxon>Trebouxiophyceae</taxon>
        <taxon>Chlorellales</taxon>
        <taxon>Chlorellaceae</taxon>
        <taxon>Chlorella clade</taxon>
        <taxon>Chlorella</taxon>
    </lineage>
</organism>
<evidence type="ECO:0000256" key="2">
    <source>
        <dbReference type="ARBA" id="ARBA00022555"/>
    </source>
</evidence>
<protein>
    <recommendedName>
        <fullName evidence="1">peptidyl-tRNA hydrolase</fullName>
        <ecNumber evidence="1">3.1.1.29</ecNumber>
    </recommendedName>
</protein>
<comment type="similarity">
    <text evidence="5">Belongs to the PTH family.</text>
</comment>
<name>E1ZT74_CHLVA</name>
<dbReference type="Pfam" id="PF01195">
    <property type="entry name" value="Pept_tRNA_hydro"/>
    <property type="match status" value="1"/>
</dbReference>
<dbReference type="eggNOG" id="KOG2255">
    <property type="taxonomic scope" value="Eukaryota"/>
</dbReference>
<dbReference type="PANTHER" id="PTHR17224:SF1">
    <property type="entry name" value="PEPTIDYL-TRNA HYDROLASE"/>
    <property type="match status" value="1"/>
</dbReference>
<feature type="compositionally biased region" description="Low complexity" evidence="6">
    <location>
        <begin position="211"/>
        <end position="238"/>
    </location>
</feature>
<keyword evidence="3" id="KW-0378">Hydrolase</keyword>
<keyword evidence="8" id="KW-1185">Reference proteome</keyword>
<dbReference type="OrthoDB" id="1711136at2759"/>
<dbReference type="EC" id="3.1.1.29" evidence="1"/>
<dbReference type="PANTHER" id="PTHR17224">
    <property type="entry name" value="PEPTIDYL-TRNA HYDROLASE"/>
    <property type="match status" value="1"/>
</dbReference>
<evidence type="ECO:0000313" key="8">
    <source>
        <dbReference type="Proteomes" id="UP000008141"/>
    </source>
</evidence>
<dbReference type="AlphaFoldDB" id="E1ZT74"/>
<dbReference type="InterPro" id="IPR001328">
    <property type="entry name" value="Pept_tRNA_hydro"/>
</dbReference>
<keyword evidence="4" id="KW-0694">RNA-binding</keyword>
<dbReference type="SUPFAM" id="SSF53178">
    <property type="entry name" value="Peptidyl-tRNA hydrolase-like"/>
    <property type="match status" value="1"/>
</dbReference>
<evidence type="ECO:0000313" key="7">
    <source>
        <dbReference type="EMBL" id="EFN50980.1"/>
    </source>
</evidence>
<keyword evidence="2" id="KW-0820">tRNA-binding</keyword>
<dbReference type="KEGG" id="cvr:CHLNCDRAFT_141630"/>
<evidence type="ECO:0000256" key="5">
    <source>
        <dbReference type="ARBA" id="ARBA00038063"/>
    </source>
</evidence>
<reference evidence="7 8" key="1">
    <citation type="journal article" date="2010" name="Plant Cell">
        <title>The Chlorella variabilis NC64A genome reveals adaptation to photosymbiosis, coevolution with viruses, and cryptic sex.</title>
        <authorList>
            <person name="Blanc G."/>
            <person name="Duncan G."/>
            <person name="Agarkova I."/>
            <person name="Borodovsky M."/>
            <person name="Gurnon J."/>
            <person name="Kuo A."/>
            <person name="Lindquist E."/>
            <person name="Lucas S."/>
            <person name="Pangilinan J."/>
            <person name="Polle J."/>
            <person name="Salamov A."/>
            <person name="Terry A."/>
            <person name="Yamada T."/>
            <person name="Dunigan D.D."/>
            <person name="Grigoriev I.V."/>
            <person name="Claverie J.M."/>
            <person name="Van Etten J.L."/>
        </authorList>
    </citation>
    <scope>NUCLEOTIDE SEQUENCE [LARGE SCALE GENOMIC DNA]</scope>
    <source>
        <strain evidence="7 8">NC64A</strain>
    </source>
</reference>
<proteinExistence type="inferred from homology"/>
<dbReference type="Proteomes" id="UP000008141">
    <property type="component" value="Unassembled WGS sequence"/>
</dbReference>
<dbReference type="GO" id="GO:0000049">
    <property type="term" value="F:tRNA binding"/>
    <property type="evidence" value="ECO:0007669"/>
    <property type="project" value="UniProtKB-KW"/>
</dbReference>
<evidence type="ECO:0000256" key="6">
    <source>
        <dbReference type="SAM" id="MobiDB-lite"/>
    </source>
</evidence>
<evidence type="ECO:0000256" key="4">
    <source>
        <dbReference type="ARBA" id="ARBA00022884"/>
    </source>
</evidence>
<dbReference type="InterPro" id="IPR018171">
    <property type="entry name" value="Pept_tRNA_hydro_CS"/>
</dbReference>
<evidence type="ECO:0000256" key="3">
    <source>
        <dbReference type="ARBA" id="ARBA00022801"/>
    </source>
</evidence>
<dbReference type="PROSITE" id="PS01195">
    <property type="entry name" value="PEPT_TRNA_HYDROL_1"/>
    <property type="match status" value="1"/>
</dbReference>
<feature type="region of interest" description="Disordered" evidence="6">
    <location>
        <begin position="168"/>
        <end position="238"/>
    </location>
</feature>
<dbReference type="Gene3D" id="3.40.50.1470">
    <property type="entry name" value="Peptidyl-tRNA hydrolase"/>
    <property type="match status" value="1"/>
</dbReference>
<dbReference type="InParanoid" id="E1ZT74"/>
<dbReference type="InterPro" id="IPR036416">
    <property type="entry name" value="Pept_tRNA_hydro_sf"/>
</dbReference>
<dbReference type="EMBL" id="GL433870">
    <property type="protein sequence ID" value="EFN50980.1"/>
    <property type="molecule type" value="Genomic_DNA"/>
</dbReference>
<evidence type="ECO:0000256" key="1">
    <source>
        <dbReference type="ARBA" id="ARBA00013260"/>
    </source>
</evidence>